<feature type="domain" description="BEN" evidence="2">
    <location>
        <begin position="919"/>
        <end position="1023"/>
    </location>
</feature>
<proteinExistence type="predicted"/>
<evidence type="ECO:0000259" key="2">
    <source>
        <dbReference type="PROSITE" id="PS51457"/>
    </source>
</evidence>
<organism evidence="3">
    <name type="scientific">Glyptapanteles flavicoxis</name>
    <dbReference type="NCBI Taxonomy" id="463051"/>
    <lineage>
        <taxon>Eukaryota</taxon>
        <taxon>Metazoa</taxon>
        <taxon>Ecdysozoa</taxon>
        <taxon>Arthropoda</taxon>
        <taxon>Hexapoda</taxon>
        <taxon>Insecta</taxon>
        <taxon>Pterygota</taxon>
        <taxon>Neoptera</taxon>
        <taxon>Endopterygota</taxon>
        <taxon>Hymenoptera</taxon>
        <taxon>Apocrita</taxon>
        <taxon>Ichneumonoidea</taxon>
        <taxon>Braconidae</taxon>
        <taxon>Microgastrinae</taxon>
        <taxon>Glyptapanteles</taxon>
    </lineage>
</organism>
<gene>
    <name evidence="3" type="ORF">GFP_L7_0690</name>
</gene>
<protein>
    <recommendedName>
        <fullName evidence="2">BEN domain-containing protein</fullName>
    </recommendedName>
</protein>
<feature type="compositionally biased region" description="Polar residues" evidence="1">
    <location>
        <begin position="397"/>
        <end position="428"/>
    </location>
</feature>
<dbReference type="EMBL" id="EF710644">
    <property type="protein sequence ID" value="ACE75127.1"/>
    <property type="molecule type" value="Genomic_DNA"/>
</dbReference>
<accession>B7S8A3</accession>
<evidence type="ECO:0000256" key="1">
    <source>
        <dbReference type="SAM" id="MobiDB-lite"/>
    </source>
</evidence>
<feature type="region of interest" description="Disordered" evidence="1">
    <location>
        <begin position="205"/>
        <end position="229"/>
    </location>
</feature>
<feature type="region of interest" description="Disordered" evidence="1">
    <location>
        <begin position="102"/>
        <end position="155"/>
    </location>
</feature>
<evidence type="ECO:0000313" key="3">
    <source>
        <dbReference type="EMBL" id="ACE75127.1"/>
    </source>
</evidence>
<sequence>MKRNSCNRRGFYVVQFIEIPFEGIDDYVCVPYTWMVVRRAIDQKAAVAYPKDENPFDTRERVKRQERYDDEWRFYMAAVKYESDTYRDAEYWIATRNDYGPSVEKKSTMSNTPSRFRLSKKSHSANESNSSKSNDHPRKPLPKISIKLPALTGPEKKLDETRLKLDEAAQSSVVNDADADPGCLKRGQSISIQDNQLMECAPTKETAAAFSGNESTEPRTETQPTEQNKQTLSVPVIDVDEPMGVMNINEKDHSQDVKMPDGNSIISQRHLSNNTTAALIVAAAEPSTLAEQTTQPNQHNNQEQILENGSSFSNFQPRIENVRSIAPDYNDHELHVNDVSNNEPASHHLPDLSKMSAHLYSQTNGARRLVPTQEPVEKRIHPMNITKNLPIAAQSPLNLMGQTGSPSTPSVAEQSSVVTQSRSQNSPRVQKMCTKNRREQTAPSRNISISSQDIQHVPKINVVRSQNEAAVNLNNVLQSGTNVPLALQTLASSSGKRPSVGQRLDGHSSLVAQEQNLTRAHQNQYMSINQNGFKQDLLRGSPENNIYNHQSNSGTIRTTNLSMRQNSTQPSNPMYQTSKLSQQRQSQPNQQDSQQQPHRPSMRIGVSIKPKINRKIPALQGVTKKTPPTVRSNVLRSIQQEMSTYRNINQNQCTQRESVNQYNGTNSTGKRVHFMDDVATSTIDGNFLNVTDNACQTDERMVEEPLSPYQVATSDSDAVTDHEVVSDHEISTDEAPVETMNNLYGSRIDSGISAANRPTTTQNLTSPNNQTHPRVVLEQQMLDNFSTLFTQMGSTLRYTCDMYNNLRSSILETADTYRSLLDAVERFNGLSNSTRNASSLINSTLIVPQATEERHIEVTARANLSHENQHNDNVSDKAPKKIHNNLQRFVLPPEYDPHDTRWTLKYRTNLPGLVELMPQSGIYVSYGELKYCQQVSRDCKSLARRLLPEVFNRKALGVCLSMSEKAQASNIVGSNLRPELDEHGSTVLLNFVIDYGLQCGWNTDLNPILSTLHTKIQEIRLRSGGMVKC</sequence>
<dbReference type="Pfam" id="PF10523">
    <property type="entry name" value="BEN"/>
    <property type="match status" value="1"/>
</dbReference>
<feature type="compositionally biased region" description="Low complexity" evidence="1">
    <location>
        <begin position="581"/>
        <end position="599"/>
    </location>
</feature>
<feature type="region of interest" description="Disordered" evidence="1">
    <location>
        <begin position="397"/>
        <end position="445"/>
    </location>
</feature>
<dbReference type="PROSITE" id="PS51457">
    <property type="entry name" value="BEN"/>
    <property type="match status" value="1"/>
</dbReference>
<name>B7S8A3_9HYME</name>
<dbReference type="GO" id="GO:0003677">
    <property type="term" value="F:DNA binding"/>
    <property type="evidence" value="ECO:0007669"/>
    <property type="project" value="InterPro"/>
</dbReference>
<feature type="region of interest" description="Disordered" evidence="1">
    <location>
        <begin position="535"/>
        <end position="605"/>
    </location>
</feature>
<dbReference type="AlphaFoldDB" id="B7S8A3"/>
<dbReference type="InterPro" id="IPR018379">
    <property type="entry name" value="BEN_domain"/>
</dbReference>
<reference evidence="3" key="1">
    <citation type="submission" date="2007-06" db="EMBL/GenBank/DDBJ databases">
        <title>Bracovirus Evolution: Comparative Genomics of Multiple Viral and Proviral Genomes.</title>
        <authorList>
            <person name="Desjardins C.A."/>
            <person name="Gundersen-Rindal D.E."/>
            <person name="Hostetler J.B."/>
            <person name="Tallon L.J."/>
            <person name="Utterback T.R."/>
            <person name="Fuester R.W."/>
            <person name="Schatz M.C."/>
            <person name="Pedroni M.J."/>
            <person name="Fadrosh D.W."/>
            <person name="Haas B.J."/>
            <person name="Toms B.S."/>
            <person name="Chen D."/>
            <person name="Nene V."/>
        </authorList>
    </citation>
    <scope>NUCLEOTIDE SEQUENCE</scope>
</reference>
<feature type="compositionally biased region" description="Polar residues" evidence="1">
    <location>
        <begin position="542"/>
        <end position="580"/>
    </location>
</feature>